<dbReference type="GO" id="GO:0005506">
    <property type="term" value="F:iron ion binding"/>
    <property type="evidence" value="ECO:0007669"/>
    <property type="project" value="InterPro"/>
</dbReference>
<dbReference type="Pfam" id="PF02738">
    <property type="entry name" value="MoCoBD_1"/>
    <property type="match status" value="1"/>
</dbReference>
<name>A0A445MQZ2_9BACT</name>
<dbReference type="InterPro" id="IPR008274">
    <property type="entry name" value="AldOxase/xan_DH_MoCoBD1"/>
</dbReference>
<dbReference type="SMART" id="SM01008">
    <property type="entry name" value="Ald_Xan_dh_C"/>
    <property type="match status" value="1"/>
</dbReference>
<gene>
    <name evidence="2" type="primary">hcrA</name>
    <name evidence="2" type="ORF">PITCH_A1090021</name>
</gene>
<proteinExistence type="predicted"/>
<dbReference type="Gene3D" id="3.90.1170.50">
    <property type="entry name" value="Aldehyde oxidase/xanthine dehydrogenase, a/b hammerhead"/>
    <property type="match status" value="1"/>
</dbReference>
<dbReference type="AlphaFoldDB" id="A0A445MQZ2"/>
<organism evidence="2">
    <name type="scientific">uncultured Desulfobacterium sp</name>
    <dbReference type="NCBI Taxonomy" id="201089"/>
    <lineage>
        <taxon>Bacteria</taxon>
        <taxon>Pseudomonadati</taxon>
        <taxon>Thermodesulfobacteriota</taxon>
        <taxon>Desulfobacteria</taxon>
        <taxon>Desulfobacterales</taxon>
        <taxon>Desulfobacteriaceae</taxon>
        <taxon>Desulfobacterium</taxon>
        <taxon>environmental samples</taxon>
    </lineage>
</organism>
<dbReference type="EMBL" id="OJIN01000012">
    <property type="protein sequence ID" value="SPD71894.1"/>
    <property type="molecule type" value="Genomic_DNA"/>
</dbReference>
<dbReference type="Pfam" id="PF01315">
    <property type="entry name" value="Ald_Xan_dh_C"/>
    <property type="match status" value="1"/>
</dbReference>
<evidence type="ECO:0000259" key="1">
    <source>
        <dbReference type="SMART" id="SM01008"/>
    </source>
</evidence>
<dbReference type="Pfam" id="PF20256">
    <property type="entry name" value="MoCoBD_2"/>
    <property type="match status" value="1"/>
</dbReference>
<dbReference type="PANTHER" id="PTHR11908:SF157">
    <property type="entry name" value="XANTHINE DEHYDROGENASE SUBUNIT D-RELATED"/>
    <property type="match status" value="1"/>
</dbReference>
<dbReference type="EC" id="1.3.7.9" evidence="2"/>
<dbReference type="InterPro" id="IPR036856">
    <property type="entry name" value="Ald_Oxase/Xan_DH_a/b_sf"/>
</dbReference>
<dbReference type="InterPro" id="IPR000674">
    <property type="entry name" value="Ald_Oxase/Xan_DH_a/b"/>
</dbReference>
<dbReference type="InterPro" id="IPR037165">
    <property type="entry name" value="AldOxase/xan_DH_Mopterin-bd_sf"/>
</dbReference>
<feature type="domain" description="Aldehyde oxidase/xanthine dehydrogenase a/b hammerhead" evidence="1">
    <location>
        <begin position="22"/>
        <end position="132"/>
    </location>
</feature>
<protein>
    <submittedName>
        <fullName evidence="2">4-hydroxybenzoyl-CoA reductase subunit alpha</fullName>
        <ecNumber evidence="2">1.3.7.9</ecNumber>
    </submittedName>
</protein>
<dbReference type="InterPro" id="IPR016208">
    <property type="entry name" value="Ald_Oxase/xanthine_DH-like"/>
</dbReference>
<dbReference type="SUPFAM" id="SSF54665">
    <property type="entry name" value="CO dehydrogenase molybdoprotein N-domain-like"/>
    <property type="match status" value="1"/>
</dbReference>
<accession>A0A445MQZ2</accession>
<sequence length="779" mass="85021">MEHNYIIIGKRLPRKEDSLKATGSAKYASDISMPGMLHGKILRSPYAHARILNIDTSRAERLPGVKKVVTGKDTLGVKYGILVIAPKSQDEEGIVTEKVRYIGDEVAAVAAVDKDTAEEALSLIDVEYEELPGVFTPEEAMRPGAPNIHDHVKNNISIAIKSEYGEIERAFQHSDFIREDEFITQPVDHAPMEAHVAMAHYDASKKLTLWATTQTPYFVHKHLQRTLGLMESQVRVIKPYIGGGFGETSDGMSHSDFCAALLSIKTGKPVRIKYTREEEFSVGRRRHPIKFILKTGLNKDGTINVMHVKGILDTGAYNSFGTISVALPLINLKAYRIPNIKYDSTLVYTNNQPSGAMRGHTAPQTFFAVDQHLDLIAQDMGIDPIEIRVKNATQKGDVTPTKANIRSCGFTKCLNRVKESTGWGKDREDMRNNGKGLGVGTMSFVSGATNNFFATSSSRSSATLRVLDDGTVTLLTGASDIGQGSDETLSQIAAEELGVRLEDMRITSADTELTPVDFGSYSSRVTMFAGNAVKLAAADAKRQLFEVVAEKLEANPDDLEVRDRRIYVKGSPERGMTFIEAVAATQYAHKGRPIIGTGNFEPPRILNLRKSEGDLTPAYSFGAYVADVEIDRETGRLKVNNFTCAHDCGTAINPMRVEGQVEGSIHMGLGYVLGEELVLDKGLVLNPSFLDYKIPTAMETPSIKAFDEPDIDPIGPFGAKEAGEGPIAPVAGAIANAVYDAVGVRIRELPITPEKILKALEQKKQISTGSGYNFERVAA</sequence>
<dbReference type="SUPFAM" id="SSF56003">
    <property type="entry name" value="Molybdenum cofactor-binding domain"/>
    <property type="match status" value="1"/>
</dbReference>
<keyword evidence="2" id="KW-0560">Oxidoreductase</keyword>
<dbReference type="InterPro" id="IPR046867">
    <property type="entry name" value="AldOxase/xan_DH_MoCoBD2"/>
</dbReference>
<evidence type="ECO:0000313" key="2">
    <source>
        <dbReference type="EMBL" id="SPD71894.1"/>
    </source>
</evidence>
<dbReference type="GO" id="GO:0016491">
    <property type="term" value="F:oxidoreductase activity"/>
    <property type="evidence" value="ECO:0007669"/>
    <property type="project" value="UniProtKB-KW"/>
</dbReference>
<dbReference type="Gene3D" id="3.30.365.10">
    <property type="entry name" value="Aldehyde oxidase/xanthine dehydrogenase, molybdopterin binding domain"/>
    <property type="match status" value="4"/>
</dbReference>
<dbReference type="PANTHER" id="PTHR11908">
    <property type="entry name" value="XANTHINE DEHYDROGENASE"/>
    <property type="match status" value="1"/>
</dbReference>
<reference evidence="2" key="1">
    <citation type="submission" date="2018-01" db="EMBL/GenBank/DDBJ databases">
        <authorList>
            <person name="Regsiter A."/>
            <person name="William W."/>
        </authorList>
    </citation>
    <scope>NUCLEOTIDE SEQUENCE</scope>
    <source>
        <strain evidence="2">TRIP AH-1</strain>
    </source>
</reference>